<feature type="signal peptide" evidence="1">
    <location>
        <begin position="1"/>
        <end position="23"/>
    </location>
</feature>
<keyword evidence="3" id="KW-1185">Reference proteome</keyword>
<name>A0A3S5B5I1_9NEIS</name>
<dbReference type="OrthoDB" id="8606283at2"/>
<evidence type="ECO:0008006" key="4">
    <source>
        <dbReference type="Google" id="ProtNLM"/>
    </source>
</evidence>
<protein>
    <recommendedName>
        <fullName evidence="4">Lipoprotein</fullName>
    </recommendedName>
</protein>
<gene>
    <name evidence="2" type="ORF">NCTC12742_01533</name>
</gene>
<reference evidence="2 3" key="1">
    <citation type="submission" date="2018-12" db="EMBL/GenBank/DDBJ databases">
        <authorList>
            <consortium name="Pathogen Informatics"/>
        </authorList>
    </citation>
    <scope>NUCLEOTIDE SEQUENCE [LARGE SCALE GENOMIC DNA]</scope>
    <source>
        <strain evidence="2 3">NCTC12742</strain>
    </source>
</reference>
<dbReference type="PROSITE" id="PS51257">
    <property type="entry name" value="PROKAR_LIPOPROTEIN"/>
    <property type="match status" value="1"/>
</dbReference>
<proteinExistence type="predicted"/>
<dbReference type="AlphaFoldDB" id="A0A3S5B5I1"/>
<evidence type="ECO:0000256" key="1">
    <source>
        <dbReference type="SAM" id="SignalP"/>
    </source>
</evidence>
<dbReference type="RefSeq" id="WP_004283813.1">
    <property type="nucleotide sequence ID" value="NZ_CAUJRG010000001.1"/>
</dbReference>
<dbReference type="STRING" id="28091.SAMEA3174300_00094"/>
<evidence type="ECO:0000313" key="3">
    <source>
        <dbReference type="Proteomes" id="UP000272771"/>
    </source>
</evidence>
<accession>A0A3S5B5I1</accession>
<dbReference type="Proteomes" id="UP000272771">
    <property type="component" value="Chromosome"/>
</dbReference>
<organism evidence="2 3">
    <name type="scientific">Neisseria weaveri</name>
    <dbReference type="NCBI Taxonomy" id="28091"/>
    <lineage>
        <taxon>Bacteria</taxon>
        <taxon>Pseudomonadati</taxon>
        <taxon>Pseudomonadota</taxon>
        <taxon>Betaproteobacteria</taxon>
        <taxon>Neisseriales</taxon>
        <taxon>Neisseriaceae</taxon>
        <taxon>Neisseria</taxon>
    </lineage>
</organism>
<feature type="chain" id="PRO_5018793729" description="Lipoprotein" evidence="1">
    <location>
        <begin position="24"/>
        <end position="189"/>
    </location>
</feature>
<keyword evidence="1" id="KW-0732">Signal</keyword>
<evidence type="ECO:0000313" key="2">
    <source>
        <dbReference type="EMBL" id="VEJ51635.1"/>
    </source>
</evidence>
<dbReference type="EMBL" id="LR134533">
    <property type="protein sequence ID" value="VEJ51635.1"/>
    <property type="molecule type" value="Genomic_DNA"/>
</dbReference>
<sequence>MKLSAFALTAAAILSLSACGQKAETSVPSDNTAPSSAATETAALQTLSSTDGKITINVQASRFEDRINDNAAHPEGIDRNELTLLQHDAQTGITLYAVNLGEAKSDAKTYFANLKNALKSAENLQDVQVGAATDNRMNYRFTQKHADGTTLPENCIAIHGSSLYNICASGQNATQDQLAAVLKDVNLAK</sequence>